<evidence type="ECO:0000313" key="2">
    <source>
        <dbReference type="Proteomes" id="UP001217044"/>
    </source>
</evidence>
<keyword evidence="2" id="KW-1185">Reference proteome</keyword>
<protein>
    <recommendedName>
        <fullName evidence="3">DUF3168 domain-containing protein</fullName>
    </recommendedName>
</protein>
<sequence length="143" mass="15702">MLDDLTRRLQAALPVTVPVLPPEEFLVPAEWEQEDATGNLVPNGERGLHVYLRQKAPDGYVQLHDLQPLSTQSGWADQHLLTVTCIAITETHAQAVAAQVRRTLGGTPRTSHRTKVTMPARVTRAPGSVMVTLQFTVVSAHPR</sequence>
<proteinExistence type="predicted"/>
<keyword evidence="1" id="KW-0614">Plasmid</keyword>
<organism evidence="1 2">
    <name type="scientific">Deinococcus aquaticus</name>
    <dbReference type="NCBI Taxonomy" id="328692"/>
    <lineage>
        <taxon>Bacteria</taxon>
        <taxon>Thermotogati</taxon>
        <taxon>Deinococcota</taxon>
        <taxon>Deinococci</taxon>
        <taxon>Deinococcales</taxon>
        <taxon>Deinococcaceae</taxon>
        <taxon>Deinococcus</taxon>
    </lineage>
</organism>
<name>A0ABY7V735_9DEIO</name>
<reference evidence="1 2" key="1">
    <citation type="submission" date="2022-12" db="EMBL/GenBank/DDBJ databases">
        <title>Genome Sequence of Deinococcus aquaticus Type Strain PB314.</title>
        <authorList>
            <person name="Albert C."/>
            <person name="Hill J."/>
            <person name="Boren L."/>
            <person name="Scholz-Ng S."/>
            <person name="Fatema N."/>
            <person name="Grosso R."/>
            <person name="Soboslay E."/>
            <person name="Tuohy J."/>
        </authorList>
    </citation>
    <scope>NUCLEOTIDE SEQUENCE [LARGE SCALE GENOMIC DNA]</scope>
    <source>
        <strain evidence="1 2">PB-314</strain>
        <plasmid evidence="1 2">pDATS02</plasmid>
    </source>
</reference>
<accession>A0ABY7V735</accession>
<gene>
    <name evidence="1" type="ORF">M8445_17005</name>
</gene>
<dbReference type="RefSeq" id="WP_273991414.1">
    <property type="nucleotide sequence ID" value="NZ_BAABQT010000016.1"/>
</dbReference>
<dbReference type="EMBL" id="CP115167">
    <property type="protein sequence ID" value="WDA60666.1"/>
    <property type="molecule type" value="Genomic_DNA"/>
</dbReference>
<evidence type="ECO:0000313" key="1">
    <source>
        <dbReference type="EMBL" id="WDA60666.1"/>
    </source>
</evidence>
<evidence type="ECO:0008006" key="3">
    <source>
        <dbReference type="Google" id="ProtNLM"/>
    </source>
</evidence>
<dbReference type="Proteomes" id="UP001217044">
    <property type="component" value="Plasmid pDATS02"/>
</dbReference>
<geneLocation type="plasmid" evidence="1 2">
    <name>pDATS02</name>
</geneLocation>